<dbReference type="PIRSF" id="PIRSF018472">
    <property type="entry name" value="MreD_proteobac"/>
    <property type="match status" value="1"/>
</dbReference>
<keyword evidence="12" id="KW-1185">Reference proteome</keyword>
<accession>A0A0A7S3Q9</accession>
<feature type="transmembrane region" description="Helical" evidence="9">
    <location>
        <begin position="130"/>
        <end position="152"/>
    </location>
</feature>
<evidence type="ECO:0000256" key="5">
    <source>
        <dbReference type="ARBA" id="ARBA00022960"/>
    </source>
</evidence>
<sequence length="162" mass="19227">MNNIAHNYWVIWVTIIIGLLLQIMPWSSSFYIFKPHWLMLILCYWFVALPHRVGITTAFLSGIIIDLFLGTMLGVHAFIFTVIAYLILFRFQLIRNLARWQQCFIIFGLSICYDLLLLLFQIAIYRTITLTPMIFLSSFVDGVLWIWIFSLLRQIRRRFAID</sequence>
<evidence type="ECO:0000313" key="13">
    <source>
        <dbReference type="Proteomes" id="UP000247838"/>
    </source>
</evidence>
<evidence type="ECO:0000313" key="12">
    <source>
        <dbReference type="Proteomes" id="UP000030901"/>
    </source>
</evidence>
<protein>
    <recommendedName>
        <fullName evidence="8">Rod shape-determining protein MreD</fullName>
    </recommendedName>
</protein>
<organism evidence="10 12">
    <name type="scientific">Frischella perrara</name>
    <dbReference type="NCBI Taxonomy" id="1267021"/>
    <lineage>
        <taxon>Bacteria</taxon>
        <taxon>Pseudomonadati</taxon>
        <taxon>Pseudomonadota</taxon>
        <taxon>Gammaproteobacteria</taxon>
        <taxon>Orbales</taxon>
        <taxon>Orbaceae</taxon>
        <taxon>Frischella</taxon>
    </lineage>
</organism>
<comment type="similarity">
    <text evidence="2 8">Belongs to the MreD family.</text>
</comment>
<dbReference type="AlphaFoldDB" id="A0A0A7S3Q9"/>
<evidence type="ECO:0000256" key="6">
    <source>
        <dbReference type="ARBA" id="ARBA00022989"/>
    </source>
</evidence>
<dbReference type="NCBIfam" id="TIGR03426">
    <property type="entry name" value="shape_MreD"/>
    <property type="match status" value="1"/>
</dbReference>
<gene>
    <name evidence="11" type="primary">mreD</name>
    <name evidence="11" type="ORF">DKK76_11010</name>
    <name evidence="10" type="ORF">FPB0191_02260</name>
</gene>
<dbReference type="PANTHER" id="PTHR37484:SF1">
    <property type="entry name" value="ROD SHAPE-DETERMINING PROTEIN MRED"/>
    <property type="match status" value="1"/>
</dbReference>
<evidence type="ECO:0000313" key="11">
    <source>
        <dbReference type="EMBL" id="PXY94401.1"/>
    </source>
</evidence>
<dbReference type="Proteomes" id="UP000247838">
    <property type="component" value="Unassembled WGS sequence"/>
</dbReference>
<dbReference type="KEGG" id="fpp:FPB0191_02260"/>
<evidence type="ECO:0000256" key="7">
    <source>
        <dbReference type="ARBA" id="ARBA00023136"/>
    </source>
</evidence>
<dbReference type="InterPro" id="IPR026034">
    <property type="entry name" value="MreD_proteobac"/>
</dbReference>
<keyword evidence="7 8" id="KW-0472">Membrane</keyword>
<keyword evidence="3 8" id="KW-1003">Cell membrane</keyword>
<evidence type="ECO:0000313" key="10">
    <source>
        <dbReference type="EMBL" id="AJA46063.1"/>
    </source>
</evidence>
<dbReference type="OrthoDB" id="6647425at2"/>
<keyword evidence="6 9" id="KW-1133">Transmembrane helix</keyword>
<dbReference type="GO" id="GO:0008360">
    <property type="term" value="P:regulation of cell shape"/>
    <property type="evidence" value="ECO:0007669"/>
    <property type="project" value="UniProtKB-UniRule"/>
</dbReference>
<reference evidence="11 13" key="2">
    <citation type="submission" date="2018-05" db="EMBL/GenBank/DDBJ databases">
        <title>Reference genomes for bee gut microbiota database.</title>
        <authorList>
            <person name="Ellegaard K.M."/>
        </authorList>
    </citation>
    <scope>NUCLEOTIDE SEQUENCE [LARGE SCALE GENOMIC DNA]</scope>
    <source>
        <strain evidence="11 13">ESL0167</strain>
    </source>
</reference>
<evidence type="ECO:0000256" key="3">
    <source>
        <dbReference type="ARBA" id="ARBA00022475"/>
    </source>
</evidence>
<reference evidence="10 12" key="1">
    <citation type="journal article" date="2014" name="Appl. Environ. Microbiol.">
        <title>Gut symbionts from distinct hosts exhibit genotoxic activity via divergent colibactin biosynthetic pathways.</title>
        <authorList>
            <person name="Engel P."/>
            <person name="Vizcaino M.I."/>
            <person name="Crawford J.M."/>
        </authorList>
    </citation>
    <scope>NUCLEOTIDE SEQUENCE [LARGE SCALE GENOMIC DNA]</scope>
    <source>
        <strain evidence="10 12">PEB0191</strain>
    </source>
</reference>
<dbReference type="HOGENOM" id="CLU_119315_0_1_6"/>
<evidence type="ECO:0000256" key="9">
    <source>
        <dbReference type="SAM" id="Phobius"/>
    </source>
</evidence>
<evidence type="ECO:0000256" key="1">
    <source>
        <dbReference type="ARBA" id="ARBA00004651"/>
    </source>
</evidence>
<dbReference type="GO" id="GO:0005886">
    <property type="term" value="C:plasma membrane"/>
    <property type="evidence" value="ECO:0007669"/>
    <property type="project" value="UniProtKB-SubCell"/>
</dbReference>
<feature type="transmembrane region" description="Helical" evidence="9">
    <location>
        <begin position="37"/>
        <end position="65"/>
    </location>
</feature>
<dbReference type="EMBL" id="QGLM01000021">
    <property type="protein sequence ID" value="PXY94401.1"/>
    <property type="molecule type" value="Genomic_DNA"/>
</dbReference>
<feature type="transmembrane region" description="Helical" evidence="9">
    <location>
        <begin position="71"/>
        <end position="91"/>
    </location>
</feature>
<dbReference type="RefSeq" id="WP_039106208.1">
    <property type="nucleotide sequence ID" value="NZ_CALYQC010000002.1"/>
</dbReference>
<comment type="subcellular location">
    <subcellularLocation>
        <location evidence="8">Cell inner membrane</location>
    </subcellularLocation>
    <subcellularLocation>
        <location evidence="1">Cell membrane</location>
        <topology evidence="1">Multi-pass membrane protein</topology>
    </subcellularLocation>
</comment>
<dbReference type="EMBL" id="CP009056">
    <property type="protein sequence ID" value="AJA46063.1"/>
    <property type="molecule type" value="Genomic_DNA"/>
</dbReference>
<feature type="transmembrane region" description="Helical" evidence="9">
    <location>
        <begin position="6"/>
        <end position="25"/>
    </location>
</feature>
<evidence type="ECO:0000256" key="8">
    <source>
        <dbReference type="PIRNR" id="PIRNR018472"/>
    </source>
</evidence>
<proteinExistence type="inferred from homology"/>
<keyword evidence="5 8" id="KW-0133">Cell shape</keyword>
<dbReference type="PANTHER" id="PTHR37484">
    <property type="entry name" value="ROD SHAPE-DETERMINING PROTEIN MRED"/>
    <property type="match status" value="1"/>
</dbReference>
<evidence type="ECO:0000256" key="2">
    <source>
        <dbReference type="ARBA" id="ARBA00007776"/>
    </source>
</evidence>
<evidence type="ECO:0000256" key="4">
    <source>
        <dbReference type="ARBA" id="ARBA00022692"/>
    </source>
</evidence>
<keyword evidence="8" id="KW-0997">Cell inner membrane</keyword>
<dbReference type="Proteomes" id="UP000030901">
    <property type="component" value="Chromosome"/>
</dbReference>
<name>A0A0A7S3Q9_FRIPE</name>
<dbReference type="STRING" id="1267021.FPB0191_02260"/>
<dbReference type="InterPro" id="IPR007227">
    <property type="entry name" value="Cell_shape_determining_MreD"/>
</dbReference>
<dbReference type="Pfam" id="PF04093">
    <property type="entry name" value="MreD"/>
    <property type="match status" value="1"/>
</dbReference>
<comment type="function">
    <text evidence="8">Involved in formation of the rod shape of the cell. May also contribute to regulation of formation of penicillin-binding proteins.</text>
</comment>
<keyword evidence="4 9" id="KW-0812">Transmembrane</keyword>
<feature type="transmembrane region" description="Helical" evidence="9">
    <location>
        <begin position="103"/>
        <end position="124"/>
    </location>
</feature>